<sequence length="215" mass="24660">MRNVDGLRHAGVTLAVEEYNQEFGRAFETAVGPLWKLERAQTFYEPDVASWRAMMDGDWDRALALGNEMGRALRDFYRTRPAFQRVRIVERAVTPYLQWEMHILAARAGAGEQVRVVPAESVREWEPLPELLILSESLMYEVLYDEIGGHAGGRRVTDPAVIGPWLALLRDLWDRGEELLAYHEREIAPLPPPRVTDEMRHAVPDYSTRTETFKG</sequence>
<name>A0A917VP74_9ACTN</name>
<dbReference type="AlphaFoldDB" id="A0A917VP74"/>
<dbReference type="Proteomes" id="UP000645217">
    <property type="component" value="Unassembled WGS sequence"/>
</dbReference>
<comment type="caution">
    <text evidence="2">The sequence shown here is derived from an EMBL/GenBank/DDBJ whole genome shotgun (WGS) entry which is preliminary data.</text>
</comment>
<organism evidence="2 3">
    <name type="scientific">Sphaerisporangium melleum</name>
    <dbReference type="NCBI Taxonomy" id="321316"/>
    <lineage>
        <taxon>Bacteria</taxon>
        <taxon>Bacillati</taxon>
        <taxon>Actinomycetota</taxon>
        <taxon>Actinomycetes</taxon>
        <taxon>Streptosporangiales</taxon>
        <taxon>Streptosporangiaceae</taxon>
        <taxon>Sphaerisporangium</taxon>
    </lineage>
</organism>
<evidence type="ECO:0000313" key="3">
    <source>
        <dbReference type="Proteomes" id="UP000645217"/>
    </source>
</evidence>
<evidence type="ECO:0000259" key="1">
    <source>
        <dbReference type="Pfam" id="PF21806"/>
    </source>
</evidence>
<dbReference type="Pfam" id="PF21806">
    <property type="entry name" value="DUF6879"/>
    <property type="match status" value="1"/>
</dbReference>
<dbReference type="InterPro" id="IPR049244">
    <property type="entry name" value="DUF6879"/>
</dbReference>
<reference evidence="2" key="2">
    <citation type="submission" date="2020-09" db="EMBL/GenBank/DDBJ databases">
        <authorList>
            <person name="Sun Q."/>
            <person name="Ohkuma M."/>
        </authorList>
    </citation>
    <scope>NUCLEOTIDE SEQUENCE</scope>
    <source>
        <strain evidence="2">JCM 13064</strain>
    </source>
</reference>
<dbReference type="EMBL" id="BMNT01000031">
    <property type="protein sequence ID" value="GGL03818.1"/>
    <property type="molecule type" value="Genomic_DNA"/>
</dbReference>
<gene>
    <name evidence="2" type="ORF">GCM10007964_52370</name>
</gene>
<feature type="domain" description="DUF6879" evidence="1">
    <location>
        <begin position="22"/>
        <end position="183"/>
    </location>
</feature>
<reference evidence="2" key="1">
    <citation type="journal article" date="2014" name="Int. J. Syst. Evol. Microbiol.">
        <title>Complete genome sequence of Corynebacterium casei LMG S-19264T (=DSM 44701T), isolated from a smear-ripened cheese.</title>
        <authorList>
            <consortium name="US DOE Joint Genome Institute (JGI-PGF)"/>
            <person name="Walter F."/>
            <person name="Albersmeier A."/>
            <person name="Kalinowski J."/>
            <person name="Ruckert C."/>
        </authorList>
    </citation>
    <scope>NUCLEOTIDE SEQUENCE</scope>
    <source>
        <strain evidence="2">JCM 13064</strain>
    </source>
</reference>
<protein>
    <recommendedName>
        <fullName evidence="1">DUF6879 domain-containing protein</fullName>
    </recommendedName>
</protein>
<proteinExistence type="predicted"/>
<evidence type="ECO:0000313" key="2">
    <source>
        <dbReference type="EMBL" id="GGL03818.1"/>
    </source>
</evidence>
<dbReference type="RefSeq" id="WP_189165691.1">
    <property type="nucleotide sequence ID" value="NZ_BMNT01000031.1"/>
</dbReference>
<accession>A0A917VP74</accession>
<keyword evidence="3" id="KW-1185">Reference proteome</keyword>